<protein>
    <submittedName>
        <fullName evidence="3">DUF3558 domain-containing protein</fullName>
    </submittedName>
</protein>
<feature type="signal peptide" evidence="2">
    <location>
        <begin position="1"/>
        <end position="17"/>
    </location>
</feature>
<evidence type="ECO:0000313" key="4">
    <source>
        <dbReference type="Proteomes" id="UP001596302"/>
    </source>
</evidence>
<dbReference type="Proteomes" id="UP001596302">
    <property type="component" value="Unassembled WGS sequence"/>
</dbReference>
<feature type="chain" id="PRO_5045063426" evidence="2">
    <location>
        <begin position="18"/>
        <end position="197"/>
    </location>
</feature>
<evidence type="ECO:0000313" key="3">
    <source>
        <dbReference type="EMBL" id="MFC5997081.1"/>
    </source>
</evidence>
<sequence>MSRVVRLLALGALLAVAACGQPVTTPAVAGPPGAVPATAAPSAPPTSERHAPRVPHPKDARGIAACELLTPRQLVELGLRPESARPAHSRLTRDCSWSAGEGDVAALLIATDEATDGLESIYLQRTGFAVFEPGEVAGHPSVRANLNPGPFCELWVGVADDRLLWVDGKVGVGSLPDPCERSRRMAAAVLSNLPPLT</sequence>
<comment type="caution">
    <text evidence="3">The sequence shown here is derived from an EMBL/GenBank/DDBJ whole genome shotgun (WGS) entry which is preliminary data.</text>
</comment>
<feature type="region of interest" description="Disordered" evidence="1">
    <location>
        <begin position="34"/>
        <end position="57"/>
    </location>
</feature>
<name>A0ABW1J8I6_9PSEU</name>
<dbReference type="Pfam" id="PF12079">
    <property type="entry name" value="DUF3558"/>
    <property type="match status" value="1"/>
</dbReference>
<organism evidence="3 4">
    <name type="scientific">Pseudonocardia hispaniensis</name>
    <dbReference type="NCBI Taxonomy" id="904933"/>
    <lineage>
        <taxon>Bacteria</taxon>
        <taxon>Bacillati</taxon>
        <taxon>Actinomycetota</taxon>
        <taxon>Actinomycetes</taxon>
        <taxon>Pseudonocardiales</taxon>
        <taxon>Pseudonocardiaceae</taxon>
        <taxon>Pseudonocardia</taxon>
    </lineage>
</organism>
<dbReference type="InterPro" id="IPR024520">
    <property type="entry name" value="DUF3558"/>
</dbReference>
<reference evidence="4" key="1">
    <citation type="journal article" date="2019" name="Int. J. Syst. Evol. Microbiol.">
        <title>The Global Catalogue of Microorganisms (GCM) 10K type strain sequencing project: providing services to taxonomists for standard genome sequencing and annotation.</title>
        <authorList>
            <consortium name="The Broad Institute Genomics Platform"/>
            <consortium name="The Broad Institute Genome Sequencing Center for Infectious Disease"/>
            <person name="Wu L."/>
            <person name="Ma J."/>
        </authorList>
    </citation>
    <scope>NUCLEOTIDE SEQUENCE [LARGE SCALE GENOMIC DNA]</scope>
    <source>
        <strain evidence="4">CCM 8391</strain>
    </source>
</reference>
<dbReference type="EMBL" id="JBHSQW010000044">
    <property type="protein sequence ID" value="MFC5997081.1"/>
    <property type="molecule type" value="Genomic_DNA"/>
</dbReference>
<feature type="compositionally biased region" description="Basic and acidic residues" evidence="1">
    <location>
        <begin position="47"/>
        <end position="57"/>
    </location>
</feature>
<evidence type="ECO:0000256" key="1">
    <source>
        <dbReference type="SAM" id="MobiDB-lite"/>
    </source>
</evidence>
<gene>
    <name evidence="3" type="ORF">ACFQE5_22980</name>
</gene>
<proteinExistence type="predicted"/>
<dbReference type="RefSeq" id="WP_379588000.1">
    <property type="nucleotide sequence ID" value="NZ_JBHSQW010000044.1"/>
</dbReference>
<keyword evidence="4" id="KW-1185">Reference proteome</keyword>
<evidence type="ECO:0000256" key="2">
    <source>
        <dbReference type="SAM" id="SignalP"/>
    </source>
</evidence>
<accession>A0ABW1J8I6</accession>
<keyword evidence="2" id="KW-0732">Signal</keyword>
<dbReference type="PROSITE" id="PS51257">
    <property type="entry name" value="PROKAR_LIPOPROTEIN"/>
    <property type="match status" value="1"/>
</dbReference>